<evidence type="ECO:0000256" key="1">
    <source>
        <dbReference type="SAM" id="MobiDB-lite"/>
    </source>
</evidence>
<feature type="compositionally biased region" description="Basic and acidic residues" evidence="1">
    <location>
        <begin position="354"/>
        <end position="367"/>
    </location>
</feature>
<organism evidence="2 3">
    <name type="scientific">Plasmodium gaboni</name>
    <dbReference type="NCBI Taxonomy" id="647221"/>
    <lineage>
        <taxon>Eukaryota</taxon>
        <taxon>Sar</taxon>
        <taxon>Alveolata</taxon>
        <taxon>Apicomplexa</taxon>
        <taxon>Aconoidasida</taxon>
        <taxon>Haemosporida</taxon>
        <taxon>Plasmodiidae</taxon>
        <taxon>Plasmodium</taxon>
        <taxon>Plasmodium (Laverania)</taxon>
    </lineage>
</organism>
<name>A0ABY1UQZ6_9APIC</name>
<dbReference type="Proteomes" id="UP000831156">
    <property type="component" value="Chromosome 12"/>
</dbReference>
<keyword evidence="3" id="KW-1185">Reference proteome</keyword>
<accession>A0ABY1UQZ6</accession>
<evidence type="ECO:0000313" key="3">
    <source>
        <dbReference type="Proteomes" id="UP000831156"/>
    </source>
</evidence>
<evidence type="ECO:0008006" key="4">
    <source>
        <dbReference type="Google" id="ProtNLM"/>
    </source>
</evidence>
<feature type="region of interest" description="Disordered" evidence="1">
    <location>
        <begin position="354"/>
        <end position="375"/>
    </location>
</feature>
<gene>
    <name evidence="2" type="ORF">PGABG01_1210200</name>
</gene>
<reference evidence="2" key="1">
    <citation type="submission" date="2016-09" db="EMBL/GenBank/DDBJ databases">
        <authorList>
            <consortium name="Pathogen Informatics"/>
            <person name="Sun Q."/>
            <person name="Inoue M."/>
        </authorList>
    </citation>
    <scope>NUCLEOTIDE SEQUENCE</scope>
</reference>
<proteinExistence type="predicted"/>
<evidence type="ECO:0000313" key="2">
    <source>
        <dbReference type="EMBL" id="SOV16248.1"/>
    </source>
</evidence>
<protein>
    <recommendedName>
        <fullName evidence="4">Cleavage/polyadenylation specificity factor A subunit C-terminal domain-containing protein</fullName>
    </recommendedName>
</protein>
<sequence>MKYFHQYCTENLLECSLVKFNKTRLNCIEKNVAYEEKYLNKKKHFESLLDLKFCTIKSRNIFIKTKGCDDNFRDKGKYDDPLSYLSNDNLIDNNNNKIYNNININEDILNNNGLLKNDVEYSVYFILRQWSEKHMEDDYFEYSKKNDNKKISVFKSYVIIGKHTHRNSICLYEEIIVEILNYNVDVDGVFVQIHVNKNQKKIFLLSTKECVLIYYKDFEREKKKCEMEKLKRKDMFINEKINIKNKKKKFKINPIKGYLILHNKNFYVSPKRKIIKAEWFNKSNNIIALLTYEKYCLYESYSFNFRSVFRLINIKNIPFEEVKIILPDMDILQSKISGNFDSLKEKMDIYNKREDDINKSKNKEEHNNTLTPIDKSDNCKDVKKVRLDDSKNYVSNDNTKDSEYVDNFDYSANETPNSLSKTDEAWGEKKKKKKMTDDIISENNKTKQKDEYKNNLYNYNFCKINKMTDMVESYEYKLDLKEEKKKKKKNYYYDSKNNSSEYAETSNYSSSYDILKERKKKKQIEINGNMNEGFDSIINYYNDDITNNNTKENDVLSDDLQNNEKRYLLKKMKYKNLVVDFSFGITNEQILWIETCLFLLYENGIILVYTPVLSKRCYISYYLLNEINEIKNKRDMIIKEDPNYEERNNKKNKISGDNNINIFNNQYVEDFLEHFDYFKYCSVEKYKSFYVYMNFFDTKKIKNNKKNNKMKESIILDNEINSPQNTSKNNSFQYAPYIINCLKNSLYSSINLIYYNNLIIVCVCDKYGYISFFLLNYFLTPFLISLNKYKKEENKLFSLSFAKTKKKKEPFYFNIFNINQNVTLQKMTLPNMINLINKEKYDEYYDKLKNKLTLKNILPKAPKQNGIVKRMYERLMIKKNKINNSLSSNGGNHILPNGGNHILPNGGNHILPNGGNGMSSYEDNYILPNEDNYIVPNEDNYILSDQTKKKTTNYIKSIPDNSEVEKYNSASENNVQNNKLEKSKQFKVKFEDDNKREYFNNEIEENIKGYKNKYVEYYRLDENESNEEYSKYDRNKKIHEKKNYKNKHKKQTQIIKRRETMNNIKNIKRQENQNEVINQVEVINQIEVINQNEEDIYLSCYEDINDMYNINDYIYNDINMEYRLLNILFFDSFYTGMNNIKSIVLSNNSLLCFNNNKVIVLNLIWLKFLNVIFYLLYVKNYLCAKLVHEICKTGLYMKTSIFKSIINFYEFDYYNYLLLDFTKKLCYHNFSKLFKVDQKVLLHFHKQVKKAQNYKNYDNQNKYTSINYHNNNNNNNNNYSIINKQKNEHFDLFQSEVLYNVQYILFPIIVENEHNILSNNKNEVYFIFSHYINTECQRKYELFMKDYINFFTCSINKNLYLVYDCFKLNIIKNNEQIKKKHIKTNIHFIQKKKKIHKPFCLLSQNINPRNFIINTTIVNDDTLDISLYKLLFSFFMNLGAIDSNIELIKKNLIYFTGTCNISDILIFKYFYKLHHINYKSLKNKQNNTKFHNEYITNYEHSFYSESNQSNTHNDNNDPYEKNINHKYINKQNSKDNSHIHNNSSQNLYYQHKILNKVNHNKNIINEYENIYNKSNTIYTLSSIEFIKFIFLLLDKNYSTNNNIFFKKTYNNKVDNNLLLNYNLPKKDDQLNPEIIMNDIKTFIINSDIKKHENSDCIILIKKLIKIKNNYIDVKDYYIKKYNININKSYKQINEIQYLENILKTYYFFHSLNTYYEKKFKKIKNKIIHLIALKIINFIKTHTSIQTVSKNLVDKNSSLLKDMQLCYDNQDLIRKKFYLIKKKIIMHNLLISQQVRSTCIPAK</sequence>
<dbReference type="EMBL" id="LT969435">
    <property type="protein sequence ID" value="SOV16248.1"/>
    <property type="molecule type" value="Genomic_DNA"/>
</dbReference>